<gene>
    <name evidence="2" type="ORF">GFSPODELE1_LOCUS10009</name>
</gene>
<protein>
    <submittedName>
        <fullName evidence="2">Uncharacterized protein</fullName>
    </submittedName>
</protein>
<dbReference type="Gene3D" id="1.10.238.10">
    <property type="entry name" value="EF-hand"/>
    <property type="match status" value="1"/>
</dbReference>
<evidence type="ECO:0000313" key="2">
    <source>
        <dbReference type="EMBL" id="CAL1714979.1"/>
    </source>
</evidence>
<dbReference type="EMBL" id="OZ037951">
    <property type="protein sequence ID" value="CAL1714979.1"/>
    <property type="molecule type" value="Genomic_DNA"/>
</dbReference>
<evidence type="ECO:0000256" key="1">
    <source>
        <dbReference type="SAM" id="MobiDB-lite"/>
    </source>
</evidence>
<proteinExistence type="predicted"/>
<keyword evidence="3" id="KW-1185">Reference proteome</keyword>
<sequence length="351" mass="38793">MSTSEVDIAFSLLPVSVRDRIDHAFDSALESTQATQPWKRREPESNDTAAGGFISNDTSSAGGFIMEEPTPGGFIIDEPAPGGSIVDSESPSAGGFIRDDQDSDEETSDEEHNRIPLSLIPTALQLLDLQPDDEDVLAVFRNAASGWSERSRTSGGEDEEQFVSRKDWRAVCAALMDTGDGPGDDEDRDVEMRMDDDNEVLSEEEYNPSDTSSSEAGEDDDDEYNEGGFIPTKAKGKQAASKWQSRSRAKSDTDSLQDSDFDDLPNTPKRITPRQRADCRRTFALFFPNVEDKDLDRMRIMIRDVSRVATLLKEKITAEEIVEMLEAFSSSADKSMKLADFEKMMIAAKLA</sequence>
<organism evidence="2 3">
    <name type="scientific">Somion occarium</name>
    <dbReference type="NCBI Taxonomy" id="3059160"/>
    <lineage>
        <taxon>Eukaryota</taxon>
        <taxon>Fungi</taxon>
        <taxon>Dikarya</taxon>
        <taxon>Basidiomycota</taxon>
        <taxon>Agaricomycotina</taxon>
        <taxon>Agaricomycetes</taxon>
        <taxon>Polyporales</taxon>
        <taxon>Cerrenaceae</taxon>
        <taxon>Somion</taxon>
    </lineage>
</organism>
<feature type="compositionally biased region" description="Acidic residues" evidence="1">
    <location>
        <begin position="216"/>
        <end position="225"/>
    </location>
</feature>
<dbReference type="Proteomes" id="UP001497453">
    <property type="component" value="Chromosome 8"/>
</dbReference>
<reference evidence="3" key="1">
    <citation type="submission" date="2024-04" db="EMBL/GenBank/DDBJ databases">
        <authorList>
            <person name="Shaw F."/>
            <person name="Minotto A."/>
        </authorList>
    </citation>
    <scope>NUCLEOTIDE SEQUENCE [LARGE SCALE GENOMIC DNA]</scope>
</reference>
<feature type="region of interest" description="Disordered" evidence="1">
    <location>
        <begin position="30"/>
        <end position="114"/>
    </location>
</feature>
<feature type="region of interest" description="Disordered" evidence="1">
    <location>
        <begin position="198"/>
        <end position="272"/>
    </location>
</feature>
<accession>A0ABP1E609</accession>
<name>A0ABP1E609_9APHY</name>
<feature type="compositionally biased region" description="Acidic residues" evidence="1">
    <location>
        <begin position="198"/>
        <end position="207"/>
    </location>
</feature>
<evidence type="ECO:0000313" key="3">
    <source>
        <dbReference type="Proteomes" id="UP001497453"/>
    </source>
</evidence>